<evidence type="ECO:0000313" key="2">
    <source>
        <dbReference type="EMBL" id="PNF20415.1"/>
    </source>
</evidence>
<feature type="compositionally biased region" description="Polar residues" evidence="1">
    <location>
        <begin position="48"/>
        <end position="57"/>
    </location>
</feature>
<feature type="region of interest" description="Disordered" evidence="1">
    <location>
        <begin position="27"/>
        <end position="57"/>
    </location>
</feature>
<reference evidence="2 3" key="1">
    <citation type="submission" date="2017-12" db="EMBL/GenBank/DDBJ databases">
        <title>Hemimetabolous genomes reveal molecular basis of termite eusociality.</title>
        <authorList>
            <person name="Harrison M.C."/>
            <person name="Jongepier E."/>
            <person name="Robertson H.M."/>
            <person name="Arning N."/>
            <person name="Bitard-Feildel T."/>
            <person name="Chao H."/>
            <person name="Childers C.P."/>
            <person name="Dinh H."/>
            <person name="Doddapaneni H."/>
            <person name="Dugan S."/>
            <person name="Gowin J."/>
            <person name="Greiner C."/>
            <person name="Han Y."/>
            <person name="Hu H."/>
            <person name="Hughes D.S.T."/>
            <person name="Huylmans A.-K."/>
            <person name="Kemena C."/>
            <person name="Kremer L.P.M."/>
            <person name="Lee S.L."/>
            <person name="Lopez-Ezquerra A."/>
            <person name="Mallet L."/>
            <person name="Monroy-Kuhn J.M."/>
            <person name="Moser A."/>
            <person name="Murali S.C."/>
            <person name="Muzny D.M."/>
            <person name="Otani S."/>
            <person name="Piulachs M.-D."/>
            <person name="Poelchau M."/>
            <person name="Qu J."/>
            <person name="Schaub F."/>
            <person name="Wada-Katsumata A."/>
            <person name="Worley K.C."/>
            <person name="Xie Q."/>
            <person name="Ylla G."/>
            <person name="Poulsen M."/>
            <person name="Gibbs R.A."/>
            <person name="Schal C."/>
            <person name="Richards S."/>
            <person name="Belles X."/>
            <person name="Korb J."/>
            <person name="Bornberg-Bauer E."/>
        </authorList>
    </citation>
    <scope>NUCLEOTIDE SEQUENCE [LARGE SCALE GENOMIC DNA]</scope>
    <source>
        <tissue evidence="2">Whole body</tissue>
    </source>
</reference>
<dbReference type="EMBL" id="NEVH01020943">
    <property type="protein sequence ID" value="PNF20415.1"/>
    <property type="molecule type" value="Genomic_DNA"/>
</dbReference>
<evidence type="ECO:0000313" key="3">
    <source>
        <dbReference type="Proteomes" id="UP000235965"/>
    </source>
</evidence>
<evidence type="ECO:0000256" key="1">
    <source>
        <dbReference type="SAM" id="MobiDB-lite"/>
    </source>
</evidence>
<dbReference type="AlphaFoldDB" id="A0A2J7PVQ3"/>
<dbReference type="Proteomes" id="UP000235965">
    <property type="component" value="Unassembled WGS sequence"/>
</dbReference>
<proteinExistence type="predicted"/>
<sequence length="57" mass="6463">MCWNLKLSSQILHMKQDMRQEVVNKSNNIAGRAAKTPESCTEERTSLHHTSYTEGDG</sequence>
<gene>
    <name evidence="2" type="ORF">B7P43_G08146</name>
</gene>
<keyword evidence="3" id="KW-1185">Reference proteome</keyword>
<dbReference type="InParanoid" id="A0A2J7PVQ3"/>
<accession>A0A2J7PVQ3</accession>
<protein>
    <submittedName>
        <fullName evidence="2">Uncharacterized protein</fullName>
    </submittedName>
</protein>
<name>A0A2J7PVQ3_9NEOP</name>
<comment type="caution">
    <text evidence="2">The sequence shown here is derived from an EMBL/GenBank/DDBJ whole genome shotgun (WGS) entry which is preliminary data.</text>
</comment>
<organism evidence="2 3">
    <name type="scientific">Cryptotermes secundus</name>
    <dbReference type="NCBI Taxonomy" id="105785"/>
    <lineage>
        <taxon>Eukaryota</taxon>
        <taxon>Metazoa</taxon>
        <taxon>Ecdysozoa</taxon>
        <taxon>Arthropoda</taxon>
        <taxon>Hexapoda</taxon>
        <taxon>Insecta</taxon>
        <taxon>Pterygota</taxon>
        <taxon>Neoptera</taxon>
        <taxon>Polyneoptera</taxon>
        <taxon>Dictyoptera</taxon>
        <taxon>Blattodea</taxon>
        <taxon>Blattoidea</taxon>
        <taxon>Termitoidae</taxon>
        <taxon>Kalotermitidae</taxon>
        <taxon>Cryptotermitinae</taxon>
        <taxon>Cryptotermes</taxon>
    </lineage>
</organism>